<dbReference type="AlphaFoldDB" id="A0A1B2RC31"/>
<dbReference type="RefSeq" id="WP_172688292.1">
    <property type="nucleotide sequence ID" value="NZ_KX156773.1"/>
</dbReference>
<evidence type="ECO:0000313" key="1">
    <source>
        <dbReference type="EMBL" id="AOB42033.1"/>
    </source>
</evidence>
<keyword evidence="1" id="KW-0614">Plasmid</keyword>
<organism evidence="1">
    <name type="scientific">Escherichia coli</name>
    <dbReference type="NCBI Taxonomy" id="562"/>
    <lineage>
        <taxon>Bacteria</taxon>
        <taxon>Pseudomonadati</taxon>
        <taxon>Pseudomonadota</taxon>
        <taxon>Gammaproteobacteria</taxon>
        <taxon>Enterobacterales</taxon>
        <taxon>Enterobacteriaceae</taxon>
        <taxon>Escherichia</taxon>
    </lineage>
</organism>
<protein>
    <submittedName>
        <fullName evidence="1">Uncharacterized protein</fullName>
    </submittedName>
</protein>
<geneLocation type="plasmid" evidence="1">
    <name>R16a</name>
</geneLocation>
<sequence length="58" mass="6303">MSEQEITTVKGLTASQIGHPAHRELLTRYAGEIAPPCVAEALMKTLDPSRAGRVWSVK</sequence>
<dbReference type="EMBL" id="KX156773">
    <property type="protein sequence ID" value="AOB42033.1"/>
    <property type="molecule type" value="Genomic_DNA"/>
</dbReference>
<accession>A0A1B2RC31</accession>
<name>A0A1B2RC31_ECOLX</name>
<proteinExistence type="predicted"/>
<reference evidence="1" key="1">
    <citation type="submission" date="2016-04" db="EMBL/GenBank/DDBJ databases">
        <title>Characterization of the 'ancient' IncA/C plasmids R16a and IP40a and their rearrangements using Oxford Nanopore MinION sequencer device.</title>
        <authorList>
            <person name="Szabo M."/>
            <person name="Wilk T."/>
            <person name="Nagy T."/>
            <person name="Farkas T."/>
            <person name="Hegyi A."/>
            <person name="Olasz F."/>
            <person name="Kiss J."/>
        </authorList>
    </citation>
    <scope>NUCLEOTIDE SEQUENCE</scope>
    <source>
        <strain evidence="1">K-12</strain>
        <plasmid evidence="1">R16a</plasmid>
    </source>
</reference>